<organism evidence="10 11">
    <name type="scientific">Polyodon spathula</name>
    <name type="common">North American paddlefish</name>
    <name type="synonym">Squalus spathula</name>
    <dbReference type="NCBI Taxonomy" id="7913"/>
    <lineage>
        <taxon>Eukaryota</taxon>
        <taxon>Metazoa</taxon>
        <taxon>Chordata</taxon>
        <taxon>Craniata</taxon>
        <taxon>Vertebrata</taxon>
        <taxon>Euteleostomi</taxon>
        <taxon>Actinopterygii</taxon>
        <taxon>Chondrostei</taxon>
        <taxon>Acipenseriformes</taxon>
        <taxon>Polyodontidae</taxon>
        <taxon>Polyodon</taxon>
    </lineage>
</organism>
<dbReference type="InterPro" id="IPR039005">
    <property type="entry name" value="CSPG_rpt"/>
</dbReference>
<proteinExistence type="predicted"/>
<feature type="repeat" description="CSPG" evidence="5">
    <location>
        <begin position="1571"/>
        <end position="1668"/>
    </location>
</feature>
<comment type="caution">
    <text evidence="10">The sequence shown here is derived from an EMBL/GenBank/DDBJ whole genome shotgun (WGS) entry which is preliminary data.</text>
</comment>
<feature type="compositionally biased region" description="Basic and acidic residues" evidence="6">
    <location>
        <begin position="2199"/>
        <end position="2208"/>
    </location>
</feature>
<feature type="repeat" description="CSPG" evidence="5">
    <location>
        <begin position="1234"/>
        <end position="1334"/>
    </location>
</feature>
<dbReference type="PANTHER" id="PTHR45739">
    <property type="entry name" value="MATRIX PROTEIN, PUTATIVE-RELATED"/>
    <property type="match status" value="1"/>
</dbReference>
<gene>
    <name evidence="10" type="primary">Cspg4_0</name>
    <name evidence="10" type="ORF">GTO93_0005547</name>
</gene>
<feature type="signal peptide" evidence="8">
    <location>
        <begin position="1"/>
        <end position="19"/>
    </location>
</feature>
<feature type="repeat" description="CSPG" evidence="5">
    <location>
        <begin position="548"/>
        <end position="641"/>
    </location>
</feature>
<protein>
    <submittedName>
        <fullName evidence="10">CSPG4 protein</fullName>
    </submittedName>
</protein>
<accession>A0ABS2XHD5</accession>
<feature type="repeat" description="CSPG" evidence="5">
    <location>
        <begin position="1350"/>
        <end position="1441"/>
    </location>
</feature>
<feature type="transmembrane region" description="Helical" evidence="7">
    <location>
        <begin position="2234"/>
        <end position="2259"/>
    </location>
</feature>
<keyword evidence="7" id="KW-1133">Transmembrane helix</keyword>
<dbReference type="Gene3D" id="2.60.120.200">
    <property type="match status" value="2"/>
</dbReference>
<dbReference type="PROSITE" id="PS51854">
    <property type="entry name" value="CSPG"/>
    <property type="match status" value="12"/>
</dbReference>
<dbReference type="PROSITE" id="PS50025">
    <property type="entry name" value="LAM_G_DOMAIN"/>
    <property type="match status" value="2"/>
</dbReference>
<keyword evidence="7" id="KW-0472">Membrane</keyword>
<comment type="caution">
    <text evidence="4">Lacks conserved residue(s) required for the propagation of feature annotation.</text>
</comment>
<dbReference type="SUPFAM" id="SSF49899">
    <property type="entry name" value="Concanavalin A-like lectins/glucanases"/>
    <property type="match status" value="2"/>
</dbReference>
<keyword evidence="7" id="KW-0812">Transmembrane</keyword>
<evidence type="ECO:0000256" key="6">
    <source>
        <dbReference type="SAM" id="MobiDB-lite"/>
    </source>
</evidence>
<evidence type="ECO:0000256" key="8">
    <source>
        <dbReference type="SAM" id="SignalP"/>
    </source>
</evidence>
<dbReference type="SMART" id="SM00282">
    <property type="entry name" value="LamG"/>
    <property type="match status" value="2"/>
</dbReference>
<feature type="repeat" description="CSPG" evidence="5">
    <location>
        <begin position="1465"/>
        <end position="1555"/>
    </location>
</feature>
<sequence length="2342" mass="262082">MSYALTVFILLPVSYFGESFCKIKATHDVTSFNLSLKFLTSKRSGLLFLAAGLSDHLLLELRDGHLQVHLELGSGEVVLTSESGLKLNNLVYHDVTITLKERLLTMVIDSFFSRSAKLPNIQQDLSIDLGFYLGGTGNQERIPYLEGSAPPFRGCLSDIVFKFNDVDLLASDHEQSECHEVTKGCSEEFQAGEGDSIRLISPNSFVAFPTWNAQESRTLELLMKTTLEESLLLFHAGHQTDFITLGLVAGYLRGVVNQGSGAVILDNPFVQVADDQWHRVKIRIDPGSFEITVDSQASGVSLSGTESLDLKGNLYFGVLWKTVQDDLGKTGVIYHLGDVTTDDSFVGCLGDIKVNHEERSLRDVLISKDIQTTCDDEDYGDYSSSYDEESVVTPTPNSDVFEFIDVDPDEQYCHPTGDMPPVFWNVTQLLKISPLIVPEGGQAFLDLNHLQPTVDLNSIGIRQSQIVFTLQKDPWYGHMDLNVNNLNRRQKFTLLDVVNKKIKYIHDGSEIYMDQLLFDVVAYSTGFLPECLVTKQYTLPIQITPINDIPQLNGGDTWISEYTRTRLGSNFIRVVDADTRCDELKLSVTSGPSKEEGYLENRQQPGQSIEEFTCMELKDGDIYYVHKSGSFAQLNIQVSDGRSISQPATFNLNVRKPQMALETNTGLILSQGEASEIGIHNLAVSSTPQNGVIVYNVTKSLHFGELQKLENREWKHVRSFHQEDLSQGHLRYFSTDTHHHSEVVVERVQFDVQLGHLLLRNNTFLIKIKPSRFKMVKLVPLLVAKGGQKAITLEELEVVLKGQSVDYTSFQYMILKAPAKGSLLLLDRELFEGDTFTQEDLRKSHLNYKVRIRRAVEIEDEFQFQVFVDQQNSPVYTYPIRILADPEVPVLINEGLTVAEGEEKVLTKDHLWLQSRKITDFVYRVIQNPQHGRLIRESPVGQPRFEGAVSVFSNEDLLLERLIYKHDGSESSEDEFAFLALEQTKESSMVQALWQDSVKGVFKINIQSRNDHVPVRLVDKTFSVVRNGQRLLTTEDILFGDEDSDFNDSQLVYVRMGIPYGNIVSAQDNSQSLFRFTQGDLREKKVLFVHQGADRGRFQLQVSDGLHKTTALLEIQASDPYLQIANNTMIVVNQGGSKKLDSTILSVESNMDIRDPKDIKYEVVVPPREGEITVNGQEAMSFSQDNLRKGMVSYHHSDKSLNSKDYFEFTVKANQISVEGMFRIRIFREGYQLPPKVVKNELIYSFEGELTEINQDLLMVEHADFLPSEVVYYIKEPPQQGQIITLVNDSATTAAPSLYNTQSFTQEDINNGRVIYISKLGQQSDAFTVDVTNGMTSVENIRVLFEIIPNMIPLQVKNIMLMEGGSKALNKDILRVSDQYYSSVNIDLVVDEPPRHGTLRYLARDEYVVSFFTWNEVDQGLILYHHDGSNTEFDSFTLTASASEIDRDSRPVTVNITIIPVDDDPPRVTVNSGLEIWPGETAEIGQSVLSSEDWDTPAEDLKYSIEPPSNGRVALRSSPSNSIQSFSQAQINDGQVIFIHEGSLSGGFRFTVSDGTHTSAQVFNVTVRQLSIVMETKGELSVYPGTSKQITNQILKAVTNGVREEALSEEITYHVLRAPHLGKLVSANQTVVSSFTQAELETGSIWYQQELPNEAFWISQDSIDFLLSAPPASELEHTLLVSISFLEQNPTGSSQLWKNTGLNVQEGESTTIDRSKLDASNFLASLPMPLSASNDIVFEVTRFPAHGRLSLAGQALQLNFPYFLQEHIDRRELKYHHDGSDTEADSFTFQVWLKPREQQLGSQSQKGIVIEEAFNISIKPINYNPPELVSQNLVLEVLQGSINVLSQENLNTVDQDSLPNKIIFTVTRGPTNGLLIDRDTNNIINRFTQANINSGQVAFVSDGSLSPGFMDFIIFDGKHQTSSYTLNINVFSRNLTLVQAEEIHVKQGDTKTLITNNVLKGMVDSKKQQEVLYKITENPKYGTVVVDQLPVSQFSQREIDEGRVSFQFLNFTSHKDSFRFMAQSSAANVSGVLNVTVSPLVDLPEDPLWPRETTILMDTSILNASKLANRTESIPSYKITLQPRGARFLPSNSGKDKNGTLHFFTQKDLEEGRIVLEIFNQTDTGDQVQNDTFQFILMAKDVPPALGSLSFRTAPYNSSVIYDAILIKVPSSGTGDLDQEGRNLPGVEDSSLASPDTSRWGETKDGASKVHPTSRPVKAGTEKKQAMVSLENNILAIIIPICVIILLLIVAAILAYYLVHRNKTGKHDVQVISSKPKNGEINKETFRKTEPAHSIPLSNMGPQVSKEGFQGNSGPPSGELDPEILQYCRTTNPALKKNQYWV</sequence>
<feature type="repeat" description="CSPG" evidence="5">
    <location>
        <begin position="1693"/>
        <end position="1792"/>
    </location>
</feature>
<reference evidence="10" key="1">
    <citation type="journal article" date="2021" name="Cell">
        <title>Tracing the genetic footprints of vertebrate landing in non-teleost ray-finned fishes.</title>
        <authorList>
            <person name="Bi X."/>
            <person name="Wang K."/>
            <person name="Yang L."/>
            <person name="Pan H."/>
            <person name="Jiang H."/>
            <person name="Wei Q."/>
            <person name="Fang M."/>
            <person name="Yu H."/>
            <person name="Zhu C."/>
            <person name="Cai Y."/>
            <person name="He Y."/>
            <person name="Gan X."/>
            <person name="Zeng H."/>
            <person name="Yu D."/>
            <person name="Zhu Y."/>
            <person name="Jiang H."/>
            <person name="Qiu Q."/>
            <person name="Yang H."/>
            <person name="Zhang Y.E."/>
            <person name="Wang W."/>
            <person name="Zhu M."/>
            <person name="He S."/>
            <person name="Zhang G."/>
        </authorList>
    </citation>
    <scope>NUCLEOTIDE SEQUENCE</scope>
    <source>
        <strain evidence="10">Pddl_001</strain>
    </source>
</reference>
<name>A0ABS2XHD5_POLSP</name>
<keyword evidence="2" id="KW-0677">Repeat</keyword>
<dbReference type="PANTHER" id="PTHR45739:SF13">
    <property type="entry name" value="CHONDROITIN SULFATE PROTEOGLYCAN 4"/>
    <property type="match status" value="1"/>
</dbReference>
<dbReference type="InterPro" id="IPR013320">
    <property type="entry name" value="ConA-like_dom_sf"/>
</dbReference>
<evidence type="ECO:0000256" key="7">
    <source>
        <dbReference type="SAM" id="Phobius"/>
    </source>
</evidence>
<evidence type="ECO:0000256" key="5">
    <source>
        <dbReference type="PROSITE-ProRule" id="PRU01201"/>
    </source>
</evidence>
<dbReference type="CDD" id="cd00110">
    <property type="entry name" value="LamG"/>
    <property type="match status" value="2"/>
</dbReference>
<evidence type="ECO:0000256" key="2">
    <source>
        <dbReference type="ARBA" id="ARBA00022737"/>
    </source>
</evidence>
<feature type="domain" description="Laminin G" evidence="9">
    <location>
        <begin position="195"/>
        <end position="374"/>
    </location>
</feature>
<dbReference type="EMBL" id="JAAWVQ010033497">
    <property type="protein sequence ID" value="MBN3273695.1"/>
    <property type="molecule type" value="Genomic_DNA"/>
</dbReference>
<keyword evidence="11" id="KW-1185">Reference proteome</keyword>
<dbReference type="Pfam" id="PF02210">
    <property type="entry name" value="Laminin_G_2"/>
    <property type="match status" value="2"/>
</dbReference>
<evidence type="ECO:0000313" key="10">
    <source>
        <dbReference type="EMBL" id="MBN3273695.1"/>
    </source>
</evidence>
<dbReference type="Proteomes" id="UP001166093">
    <property type="component" value="Unassembled WGS sequence"/>
</dbReference>
<feature type="repeat" description="CSPG" evidence="5">
    <location>
        <begin position="426"/>
        <end position="521"/>
    </location>
</feature>
<dbReference type="InterPro" id="IPR051561">
    <property type="entry name" value="FRAS1_ECM"/>
</dbReference>
<feature type="region of interest" description="Disordered" evidence="6">
    <location>
        <begin position="2175"/>
        <end position="2223"/>
    </location>
</feature>
<feature type="repeat" description="CSPG" evidence="5">
    <location>
        <begin position="1934"/>
        <end position="2023"/>
    </location>
</feature>
<evidence type="ECO:0000256" key="3">
    <source>
        <dbReference type="ARBA" id="ARBA00023180"/>
    </source>
</evidence>
<feature type="chain" id="PRO_5046424629" evidence="8">
    <location>
        <begin position="20"/>
        <end position="2342"/>
    </location>
</feature>
<keyword evidence="3" id="KW-0325">Glycoprotein</keyword>
<feature type="repeat" description="CSPG" evidence="5">
    <location>
        <begin position="1824"/>
        <end position="1918"/>
    </location>
</feature>
<feature type="repeat" description="CSPG" evidence="5">
    <location>
        <begin position="1013"/>
        <end position="1105"/>
    </location>
</feature>
<feature type="non-terminal residue" evidence="10">
    <location>
        <position position="2342"/>
    </location>
</feature>
<dbReference type="Pfam" id="PF16184">
    <property type="entry name" value="Cadherin_3"/>
    <property type="match status" value="13"/>
</dbReference>
<evidence type="ECO:0000259" key="9">
    <source>
        <dbReference type="PROSITE" id="PS50025"/>
    </source>
</evidence>
<dbReference type="InterPro" id="IPR001791">
    <property type="entry name" value="Laminin_G"/>
</dbReference>
<feature type="repeat" description="CSPG" evidence="5">
    <location>
        <begin position="887"/>
        <end position="981"/>
    </location>
</feature>
<feature type="region of interest" description="Disordered" evidence="6">
    <location>
        <begin position="2270"/>
        <end position="2320"/>
    </location>
</feature>
<feature type="repeat" description="CSPG" evidence="5">
    <location>
        <begin position="1121"/>
        <end position="1212"/>
    </location>
</feature>
<evidence type="ECO:0000313" key="11">
    <source>
        <dbReference type="Proteomes" id="UP001166093"/>
    </source>
</evidence>
<feature type="non-terminal residue" evidence="10">
    <location>
        <position position="1"/>
    </location>
</feature>
<keyword evidence="1 8" id="KW-0732">Signal</keyword>
<evidence type="ECO:0000256" key="4">
    <source>
        <dbReference type="PROSITE-ProRule" id="PRU00122"/>
    </source>
</evidence>
<feature type="domain" description="Laminin G" evidence="9">
    <location>
        <begin position="1"/>
        <end position="185"/>
    </location>
</feature>
<evidence type="ECO:0000256" key="1">
    <source>
        <dbReference type="ARBA" id="ARBA00022729"/>
    </source>
</evidence>
<feature type="compositionally biased region" description="Basic and acidic residues" evidence="6">
    <location>
        <begin position="2277"/>
        <end position="2291"/>
    </location>
</feature>